<dbReference type="GO" id="GO:0001228">
    <property type="term" value="F:DNA-binding transcription activator activity, RNA polymerase II-specific"/>
    <property type="evidence" value="ECO:0007669"/>
    <property type="project" value="TreeGrafter"/>
</dbReference>
<feature type="region of interest" description="Disordered" evidence="2">
    <location>
        <begin position="1"/>
        <end position="30"/>
    </location>
</feature>
<evidence type="ECO:0000256" key="2">
    <source>
        <dbReference type="SAM" id="MobiDB-lite"/>
    </source>
</evidence>
<evidence type="ECO:0000313" key="5">
    <source>
        <dbReference type="Proteomes" id="UP001397290"/>
    </source>
</evidence>
<keyword evidence="5" id="KW-1185">Reference proteome</keyword>
<dbReference type="Proteomes" id="UP001397290">
    <property type="component" value="Unassembled WGS sequence"/>
</dbReference>
<dbReference type="SMART" id="SM00066">
    <property type="entry name" value="GAL4"/>
    <property type="match status" value="1"/>
</dbReference>
<dbReference type="Gene3D" id="4.10.240.10">
    <property type="entry name" value="Zn(2)-C6 fungal-type DNA-binding domain"/>
    <property type="match status" value="1"/>
</dbReference>
<dbReference type="AlphaFoldDB" id="A0AAW0S9J3"/>
<dbReference type="PROSITE" id="PS00463">
    <property type="entry name" value="ZN2_CY6_FUNGAL_1"/>
    <property type="match status" value="1"/>
</dbReference>
<keyword evidence="1" id="KW-0539">Nucleus</keyword>
<reference evidence="4 5" key="1">
    <citation type="submission" date="2020-02" db="EMBL/GenBank/DDBJ databases">
        <title>Comparative genomics of the hypocrealean fungal genus Beauvera.</title>
        <authorList>
            <person name="Showalter D.N."/>
            <person name="Bushley K.E."/>
            <person name="Rehner S.A."/>
        </authorList>
    </citation>
    <scope>NUCLEOTIDE SEQUENCE [LARGE SCALE GENOMIC DNA]</scope>
    <source>
        <strain evidence="4 5">ARSEF4384</strain>
    </source>
</reference>
<evidence type="ECO:0000313" key="4">
    <source>
        <dbReference type="EMBL" id="KAK8150885.1"/>
    </source>
</evidence>
<sequence>MPDYVRTMRSRKRSSRAEFKPRRSHRKSRNGCAECRRRHIRCDKNHPVCFNCNTGDRACIYPTEAIPDGFSRAASEVNGQVTQRPISQSDNRTQLPQPLDAGVHLAAEADTFSATDLVVFHHAQTAMAQEGLGRKGQFTKVLTFGLRHRFRAPYLLDQILALACMHLAFSIDHYTGDAQRTPLYAGMTEESLRHHATARQTRAVASFNEHIGEQADLDIDAARFLFAGTLSLQSLAETLSVLRSDGLKFGSFMDRMVACFSLHWGVRVATGKPMREFLPQSQELHDIMEFLNMSEDINWRNKVRGRECQSLLSLFEGSDLGEASLDACRGAAHSLQWSFDMCQGLSVQDGPHAVSAFAVTAPPGYVEALRRCVPEALIVLAYYGVLLHRCRECWIFGDAGARMVRAIADHIGAYWRDAMGWPLQEIGDG</sequence>
<dbReference type="InterPro" id="IPR036864">
    <property type="entry name" value="Zn2-C6_fun-type_DNA-bd_sf"/>
</dbReference>
<dbReference type="Pfam" id="PF00172">
    <property type="entry name" value="Zn_clus"/>
    <property type="match status" value="1"/>
</dbReference>
<dbReference type="PROSITE" id="PS50048">
    <property type="entry name" value="ZN2_CY6_FUNGAL_2"/>
    <property type="match status" value="1"/>
</dbReference>
<gene>
    <name evidence="4" type="ORF">G3M48_004562</name>
</gene>
<comment type="caution">
    <text evidence="4">The sequence shown here is derived from an EMBL/GenBank/DDBJ whole genome shotgun (WGS) entry which is preliminary data.</text>
</comment>
<accession>A0AAW0S9J3</accession>
<name>A0AAW0S9J3_9HYPO</name>
<dbReference type="InterPro" id="IPR053157">
    <property type="entry name" value="Sterol_Uptake_Regulator"/>
</dbReference>
<evidence type="ECO:0000256" key="1">
    <source>
        <dbReference type="ARBA" id="ARBA00023242"/>
    </source>
</evidence>
<dbReference type="CDD" id="cd00067">
    <property type="entry name" value="GAL4"/>
    <property type="match status" value="1"/>
</dbReference>
<organism evidence="4 5">
    <name type="scientific">Beauveria asiatica</name>
    <dbReference type="NCBI Taxonomy" id="1069075"/>
    <lineage>
        <taxon>Eukaryota</taxon>
        <taxon>Fungi</taxon>
        <taxon>Dikarya</taxon>
        <taxon>Ascomycota</taxon>
        <taxon>Pezizomycotina</taxon>
        <taxon>Sordariomycetes</taxon>
        <taxon>Hypocreomycetidae</taxon>
        <taxon>Hypocreales</taxon>
        <taxon>Cordycipitaceae</taxon>
        <taxon>Beauveria</taxon>
    </lineage>
</organism>
<dbReference type="PANTHER" id="PTHR47784:SF4">
    <property type="entry name" value="ZN(II)2CYS6 TRANSCRIPTION FACTOR (EUROFUNG)"/>
    <property type="match status" value="1"/>
</dbReference>
<proteinExistence type="predicted"/>
<dbReference type="SUPFAM" id="SSF57701">
    <property type="entry name" value="Zn2/Cys6 DNA-binding domain"/>
    <property type="match status" value="1"/>
</dbReference>
<dbReference type="InterPro" id="IPR001138">
    <property type="entry name" value="Zn2Cys6_DnaBD"/>
</dbReference>
<feature type="domain" description="Zn(2)-C6 fungal-type" evidence="3">
    <location>
        <begin position="31"/>
        <end position="61"/>
    </location>
</feature>
<dbReference type="PANTHER" id="PTHR47784">
    <property type="entry name" value="STEROL UPTAKE CONTROL PROTEIN 2"/>
    <property type="match status" value="1"/>
</dbReference>
<dbReference type="GO" id="GO:0008270">
    <property type="term" value="F:zinc ion binding"/>
    <property type="evidence" value="ECO:0007669"/>
    <property type="project" value="InterPro"/>
</dbReference>
<evidence type="ECO:0000259" key="3">
    <source>
        <dbReference type="PROSITE" id="PS50048"/>
    </source>
</evidence>
<dbReference type="EMBL" id="JAAHCF010000003">
    <property type="protein sequence ID" value="KAK8150885.1"/>
    <property type="molecule type" value="Genomic_DNA"/>
</dbReference>
<protein>
    <recommendedName>
        <fullName evidence="3">Zn(2)-C6 fungal-type domain-containing protein</fullName>
    </recommendedName>
</protein>